<keyword evidence="1" id="KW-0677">Repeat</keyword>
<keyword evidence="7" id="KW-1185">Reference proteome</keyword>
<dbReference type="InterPro" id="IPR002110">
    <property type="entry name" value="Ankyrin_rpt"/>
</dbReference>
<evidence type="ECO:0000256" key="2">
    <source>
        <dbReference type="ARBA" id="ARBA00023043"/>
    </source>
</evidence>
<evidence type="ECO:0008006" key="8">
    <source>
        <dbReference type="Google" id="ProtNLM"/>
    </source>
</evidence>
<protein>
    <recommendedName>
        <fullName evidence="8">Ankyrin repeat-containing protein</fullName>
    </recommendedName>
</protein>
<feature type="repeat" description="ANK" evidence="3">
    <location>
        <begin position="184"/>
        <end position="216"/>
    </location>
</feature>
<dbReference type="Pfam" id="PF12796">
    <property type="entry name" value="Ank_2"/>
    <property type="match status" value="1"/>
</dbReference>
<feature type="repeat" description="ANK" evidence="3">
    <location>
        <begin position="116"/>
        <end position="148"/>
    </location>
</feature>
<feature type="signal peptide" evidence="5">
    <location>
        <begin position="1"/>
        <end position="25"/>
    </location>
</feature>
<evidence type="ECO:0000256" key="5">
    <source>
        <dbReference type="SAM" id="SignalP"/>
    </source>
</evidence>
<dbReference type="InterPro" id="IPR036770">
    <property type="entry name" value="Ankyrin_rpt-contain_sf"/>
</dbReference>
<accession>A0ABM9C6N7</accession>
<dbReference type="PANTHER" id="PTHR24126">
    <property type="entry name" value="ANKYRIN REPEAT, PH AND SEC7 DOMAIN CONTAINING PROTEIN SECG-RELATED"/>
    <property type="match status" value="1"/>
</dbReference>
<evidence type="ECO:0000313" key="6">
    <source>
        <dbReference type="EMBL" id="CAH1205447.1"/>
    </source>
</evidence>
<feature type="repeat" description="ANK" evidence="3">
    <location>
        <begin position="149"/>
        <end position="181"/>
    </location>
</feature>
<sequence>MKKKVLLVCSLVVLLLSACSSNESSSTSSINSPNQQQATTTTPSSSPAPAPNKATSENDAELEVIDGDLVGVEGFDSDVIDPQDIDSFIGAAGFGMKEAVLQYIKADVDIDAVNDFGANALSTAIIYEELEIVKLLLDNGANINYQNKAYNTALISATDSGLTNMVKFLLENGADPNIGGGENQDYYPIISAAFLGHTDIVKLLLAHGAHPNMAYEYMGEVVDASWIAEDHGFTEIVKLIESAE</sequence>
<evidence type="ECO:0000256" key="3">
    <source>
        <dbReference type="PROSITE-ProRule" id="PRU00023"/>
    </source>
</evidence>
<feature type="region of interest" description="Disordered" evidence="4">
    <location>
        <begin position="22"/>
        <end position="58"/>
    </location>
</feature>
<dbReference type="RefSeq" id="WP_236342237.1">
    <property type="nucleotide sequence ID" value="NZ_CAKMMF010000011.1"/>
</dbReference>
<proteinExistence type="predicted"/>
<dbReference type="PROSITE" id="PS51257">
    <property type="entry name" value="PROKAR_LIPOPROTEIN"/>
    <property type="match status" value="1"/>
</dbReference>
<feature type="chain" id="PRO_5045546867" description="Ankyrin repeat-containing protein" evidence="5">
    <location>
        <begin position="26"/>
        <end position="244"/>
    </location>
</feature>
<evidence type="ECO:0000256" key="1">
    <source>
        <dbReference type="ARBA" id="ARBA00022737"/>
    </source>
</evidence>
<dbReference type="PANTHER" id="PTHR24126:SF14">
    <property type="entry name" value="ANK_REP_REGION DOMAIN-CONTAINING PROTEIN"/>
    <property type="match status" value="1"/>
</dbReference>
<dbReference type="Pfam" id="PF00023">
    <property type="entry name" value="Ank"/>
    <property type="match status" value="1"/>
</dbReference>
<feature type="compositionally biased region" description="Low complexity" evidence="4">
    <location>
        <begin position="22"/>
        <end position="55"/>
    </location>
</feature>
<reference evidence="6" key="1">
    <citation type="submission" date="2022-01" db="EMBL/GenBank/DDBJ databases">
        <authorList>
            <person name="Criscuolo A."/>
        </authorList>
    </citation>
    <scope>NUCLEOTIDE SEQUENCE</scope>
    <source>
        <strain evidence="6">CIP111893</strain>
    </source>
</reference>
<keyword evidence="5" id="KW-0732">Signal</keyword>
<name>A0ABM9C6N7_9BACL</name>
<evidence type="ECO:0000256" key="4">
    <source>
        <dbReference type="SAM" id="MobiDB-lite"/>
    </source>
</evidence>
<keyword evidence="2 3" id="KW-0040">ANK repeat</keyword>
<dbReference type="SMART" id="SM00248">
    <property type="entry name" value="ANK"/>
    <property type="match status" value="3"/>
</dbReference>
<dbReference type="PROSITE" id="PS50088">
    <property type="entry name" value="ANK_REPEAT"/>
    <property type="match status" value="3"/>
</dbReference>
<comment type="caution">
    <text evidence="6">The sequence shown here is derived from an EMBL/GenBank/DDBJ whole genome shotgun (WGS) entry which is preliminary data.</text>
</comment>
<gene>
    <name evidence="6" type="ORF">PAECIP111893_02350</name>
</gene>
<dbReference type="Proteomes" id="UP000838686">
    <property type="component" value="Unassembled WGS sequence"/>
</dbReference>
<dbReference type="PROSITE" id="PS50297">
    <property type="entry name" value="ANK_REP_REGION"/>
    <property type="match status" value="1"/>
</dbReference>
<organism evidence="6 7">
    <name type="scientific">Paenibacillus plantiphilus</name>
    <dbReference type="NCBI Taxonomy" id="2905650"/>
    <lineage>
        <taxon>Bacteria</taxon>
        <taxon>Bacillati</taxon>
        <taxon>Bacillota</taxon>
        <taxon>Bacilli</taxon>
        <taxon>Bacillales</taxon>
        <taxon>Paenibacillaceae</taxon>
        <taxon>Paenibacillus</taxon>
    </lineage>
</organism>
<dbReference type="EMBL" id="CAKMMF010000011">
    <property type="protein sequence ID" value="CAH1205447.1"/>
    <property type="molecule type" value="Genomic_DNA"/>
</dbReference>
<dbReference type="Gene3D" id="1.25.40.20">
    <property type="entry name" value="Ankyrin repeat-containing domain"/>
    <property type="match status" value="1"/>
</dbReference>
<dbReference type="SUPFAM" id="SSF48403">
    <property type="entry name" value="Ankyrin repeat"/>
    <property type="match status" value="1"/>
</dbReference>
<evidence type="ECO:0000313" key="7">
    <source>
        <dbReference type="Proteomes" id="UP000838686"/>
    </source>
</evidence>